<dbReference type="Proteomes" id="UP001139333">
    <property type="component" value="Unassembled WGS sequence"/>
</dbReference>
<evidence type="ECO:0000256" key="1">
    <source>
        <dbReference type="SAM" id="Phobius"/>
    </source>
</evidence>
<name>A0A9X1ZHW9_9GAMM</name>
<protein>
    <submittedName>
        <fullName evidence="2">DUF805 domain-containing protein</fullName>
    </submittedName>
</protein>
<evidence type="ECO:0000313" key="3">
    <source>
        <dbReference type="Proteomes" id="UP001139333"/>
    </source>
</evidence>
<feature type="transmembrane region" description="Helical" evidence="1">
    <location>
        <begin position="23"/>
        <end position="47"/>
    </location>
</feature>
<dbReference type="Pfam" id="PF05656">
    <property type="entry name" value="DUF805"/>
    <property type="match status" value="1"/>
</dbReference>
<keyword evidence="1" id="KW-0812">Transmembrane</keyword>
<comment type="caution">
    <text evidence="2">The sequence shown here is derived from an EMBL/GenBank/DDBJ whole genome shotgun (WGS) entry which is preliminary data.</text>
</comment>
<dbReference type="GO" id="GO:0005886">
    <property type="term" value="C:plasma membrane"/>
    <property type="evidence" value="ECO:0007669"/>
    <property type="project" value="TreeGrafter"/>
</dbReference>
<feature type="transmembrane region" description="Helical" evidence="1">
    <location>
        <begin position="53"/>
        <end position="71"/>
    </location>
</feature>
<proteinExistence type="predicted"/>
<dbReference type="PANTHER" id="PTHR34980:SF2">
    <property type="entry name" value="INNER MEMBRANE PROTEIN YHAH-RELATED"/>
    <property type="match status" value="1"/>
</dbReference>
<dbReference type="EMBL" id="JAKIKP010000004">
    <property type="protein sequence ID" value="MCL1142629.1"/>
    <property type="molecule type" value="Genomic_DNA"/>
</dbReference>
<reference evidence="2" key="1">
    <citation type="submission" date="2022-01" db="EMBL/GenBank/DDBJ databases">
        <title>Whole genome-based taxonomy of the Shewanellaceae.</title>
        <authorList>
            <person name="Martin-Rodriguez A.J."/>
        </authorList>
    </citation>
    <scope>NUCLEOTIDE SEQUENCE</scope>
    <source>
        <strain evidence="2">DSM 16422</strain>
    </source>
</reference>
<dbReference type="AlphaFoldDB" id="A0A9X1ZHW9"/>
<dbReference type="RefSeq" id="WP_248995305.1">
    <property type="nucleotide sequence ID" value="NZ_JAKIKP010000004.1"/>
</dbReference>
<dbReference type="InterPro" id="IPR008523">
    <property type="entry name" value="DUF805"/>
</dbReference>
<keyword evidence="3" id="KW-1185">Reference proteome</keyword>
<keyword evidence="1" id="KW-0472">Membrane</keyword>
<sequence length="129" mass="14618">MEWYLKVLKNYFGFSGRARRKEYWMFVLISTVISIVLSLVDLGIGTFDEETGSGLLSTIYGLAVLIPTIAVSFRRLHDTNHSAWWLLIVLIPFLGALFLLIVFCFDSKEDNQYGPNPKAIPDDNAEIEA</sequence>
<evidence type="ECO:0000313" key="2">
    <source>
        <dbReference type="EMBL" id="MCL1142629.1"/>
    </source>
</evidence>
<feature type="transmembrane region" description="Helical" evidence="1">
    <location>
        <begin position="83"/>
        <end position="103"/>
    </location>
</feature>
<dbReference type="PANTHER" id="PTHR34980">
    <property type="entry name" value="INNER MEMBRANE PROTEIN-RELATED-RELATED"/>
    <property type="match status" value="1"/>
</dbReference>
<gene>
    <name evidence="2" type="ORF">L2672_08005</name>
</gene>
<keyword evidence="1" id="KW-1133">Transmembrane helix</keyword>
<accession>A0A9X1ZHW9</accession>
<organism evidence="2 3">
    <name type="scientific">Shewanella gaetbuli</name>
    <dbReference type="NCBI Taxonomy" id="220752"/>
    <lineage>
        <taxon>Bacteria</taxon>
        <taxon>Pseudomonadati</taxon>
        <taxon>Pseudomonadota</taxon>
        <taxon>Gammaproteobacteria</taxon>
        <taxon>Alteromonadales</taxon>
        <taxon>Shewanellaceae</taxon>
        <taxon>Shewanella</taxon>
    </lineage>
</organism>